<reference evidence="2 3" key="1">
    <citation type="submission" date="2019-04" db="EMBL/GenBank/DDBJ databases">
        <authorList>
            <person name="Feng G."/>
            <person name="Zhang J."/>
            <person name="Zhu H."/>
        </authorList>
    </citation>
    <scope>NUCLEOTIDE SEQUENCE [LARGE SCALE GENOMIC DNA]</scope>
    <source>
        <strain evidence="2 3">92R-1</strain>
    </source>
</reference>
<name>A0A4Z0P3M7_9BACT</name>
<evidence type="ECO:0000256" key="1">
    <source>
        <dbReference type="SAM" id="MobiDB-lite"/>
    </source>
</evidence>
<evidence type="ECO:0000313" key="2">
    <source>
        <dbReference type="EMBL" id="TGE04779.1"/>
    </source>
</evidence>
<dbReference type="OrthoDB" id="6064992at2"/>
<dbReference type="AlphaFoldDB" id="A0A4Z0P3M7"/>
<evidence type="ECO:0008006" key="4">
    <source>
        <dbReference type="Google" id="ProtNLM"/>
    </source>
</evidence>
<organism evidence="2 3">
    <name type="scientific">Hymenobacter fodinae</name>
    <dbReference type="NCBI Taxonomy" id="2510796"/>
    <lineage>
        <taxon>Bacteria</taxon>
        <taxon>Pseudomonadati</taxon>
        <taxon>Bacteroidota</taxon>
        <taxon>Cytophagia</taxon>
        <taxon>Cytophagales</taxon>
        <taxon>Hymenobacteraceae</taxon>
        <taxon>Hymenobacter</taxon>
    </lineage>
</organism>
<dbReference type="EMBL" id="SRLA01000005">
    <property type="protein sequence ID" value="TGE04779.1"/>
    <property type="molecule type" value="Genomic_DNA"/>
</dbReference>
<protein>
    <recommendedName>
        <fullName evidence="4">VRR-NUC domain-containing protein</fullName>
    </recommendedName>
</protein>
<gene>
    <name evidence="2" type="ORF">EU556_21600</name>
</gene>
<dbReference type="RefSeq" id="WP_135436240.1">
    <property type="nucleotide sequence ID" value="NZ_SRLA01000005.1"/>
</dbReference>
<sequence>MATLRTASRVDANQPAVVKALRAIGASILHVHQLKNCFNLLVGYRGRTFLIEVKDPSQPPSKRQLTAGKERFRAQ</sequence>
<comment type="caution">
    <text evidence="2">The sequence shown here is derived from an EMBL/GenBank/DDBJ whole genome shotgun (WGS) entry which is preliminary data.</text>
</comment>
<proteinExistence type="predicted"/>
<dbReference type="Proteomes" id="UP000298337">
    <property type="component" value="Unassembled WGS sequence"/>
</dbReference>
<feature type="region of interest" description="Disordered" evidence="1">
    <location>
        <begin position="55"/>
        <end position="75"/>
    </location>
</feature>
<keyword evidence="3" id="KW-1185">Reference proteome</keyword>
<evidence type="ECO:0000313" key="3">
    <source>
        <dbReference type="Proteomes" id="UP000298337"/>
    </source>
</evidence>
<accession>A0A4Z0P3M7</accession>